<reference evidence="1" key="2">
    <citation type="submission" date="2020-08" db="EMBL/GenBank/DDBJ databases">
        <authorList>
            <person name="Chen M."/>
            <person name="Teng W."/>
            <person name="Zhao L."/>
            <person name="Hu C."/>
            <person name="Zhou Y."/>
            <person name="Han B."/>
            <person name="Song L."/>
            <person name="Shu W."/>
        </authorList>
    </citation>
    <scope>NUCLEOTIDE SEQUENCE</scope>
    <source>
        <strain evidence="1">FACHB-1375</strain>
    </source>
</reference>
<comment type="caution">
    <text evidence="1">The sequence shown here is derived from an EMBL/GenBank/DDBJ whole genome shotgun (WGS) entry which is preliminary data.</text>
</comment>
<organism evidence="1 2">
    <name type="scientific">Aerosakkonema funiforme FACHB-1375</name>
    <dbReference type="NCBI Taxonomy" id="2949571"/>
    <lineage>
        <taxon>Bacteria</taxon>
        <taxon>Bacillati</taxon>
        <taxon>Cyanobacteriota</taxon>
        <taxon>Cyanophyceae</taxon>
        <taxon>Oscillatoriophycideae</taxon>
        <taxon>Aerosakkonematales</taxon>
        <taxon>Aerosakkonemataceae</taxon>
        <taxon>Aerosakkonema</taxon>
    </lineage>
</organism>
<evidence type="ECO:0000313" key="2">
    <source>
        <dbReference type="Proteomes" id="UP000641646"/>
    </source>
</evidence>
<dbReference type="RefSeq" id="WP_190475879.1">
    <property type="nucleotide sequence ID" value="NZ_JACJPW010000219.1"/>
</dbReference>
<gene>
    <name evidence="1" type="ORF">H6G03_36495</name>
</gene>
<dbReference type="AlphaFoldDB" id="A0A926VM72"/>
<dbReference type="InterPro" id="IPR055643">
    <property type="entry name" value="DUF7219"/>
</dbReference>
<protein>
    <submittedName>
        <fullName evidence="1">Uncharacterized protein</fullName>
    </submittedName>
</protein>
<dbReference type="Pfam" id="PF23856">
    <property type="entry name" value="DUF7219"/>
    <property type="match status" value="1"/>
</dbReference>
<reference evidence="1" key="1">
    <citation type="journal article" date="2015" name="ISME J.">
        <title>Draft Genome Sequence of Streptomyces incarnatus NRRL8089, which Produces the Nucleoside Antibiotic Sinefungin.</title>
        <authorList>
            <person name="Oshima K."/>
            <person name="Hattori M."/>
            <person name="Shimizu H."/>
            <person name="Fukuda K."/>
            <person name="Nemoto M."/>
            <person name="Inagaki K."/>
            <person name="Tamura T."/>
        </authorList>
    </citation>
    <scope>NUCLEOTIDE SEQUENCE</scope>
    <source>
        <strain evidence="1">FACHB-1375</strain>
    </source>
</reference>
<sequence length="73" mass="8443">MAIIPPEDLVFIDALKNMVKFLERVTYICDLQTTGELSLEDASKQIYEVYKNYHEDIQIVLEKGRLPPNNSDI</sequence>
<evidence type="ECO:0000313" key="1">
    <source>
        <dbReference type="EMBL" id="MBD2186490.1"/>
    </source>
</evidence>
<name>A0A926VM72_9CYAN</name>
<dbReference type="EMBL" id="JACJPW010000219">
    <property type="protein sequence ID" value="MBD2186490.1"/>
    <property type="molecule type" value="Genomic_DNA"/>
</dbReference>
<dbReference type="Proteomes" id="UP000641646">
    <property type="component" value="Unassembled WGS sequence"/>
</dbReference>
<proteinExistence type="predicted"/>
<keyword evidence="2" id="KW-1185">Reference proteome</keyword>
<accession>A0A926VM72</accession>